<organism evidence="10 11">
    <name type="scientific">Holothuria leucospilota</name>
    <name type="common">Black long sea cucumber</name>
    <name type="synonym">Mertensiothuria leucospilota</name>
    <dbReference type="NCBI Taxonomy" id="206669"/>
    <lineage>
        <taxon>Eukaryota</taxon>
        <taxon>Metazoa</taxon>
        <taxon>Echinodermata</taxon>
        <taxon>Eleutherozoa</taxon>
        <taxon>Echinozoa</taxon>
        <taxon>Holothuroidea</taxon>
        <taxon>Aspidochirotacea</taxon>
        <taxon>Aspidochirotida</taxon>
        <taxon>Holothuriidae</taxon>
        <taxon>Holothuria</taxon>
    </lineage>
</organism>
<keyword evidence="6" id="KW-0560">Oxidoreductase</keyword>
<dbReference type="InterPro" id="IPR012259">
    <property type="entry name" value="DHFR"/>
</dbReference>
<accession>A0A9Q1BZS0</accession>
<dbReference type="EMBL" id="JAIZAY010000009">
    <property type="protein sequence ID" value="KAJ8035600.1"/>
    <property type="molecule type" value="Genomic_DNA"/>
</dbReference>
<dbReference type="PROSITE" id="PS00075">
    <property type="entry name" value="DHFR_1"/>
    <property type="match status" value="1"/>
</dbReference>
<reference evidence="10" key="1">
    <citation type="submission" date="2021-10" db="EMBL/GenBank/DDBJ databases">
        <title>Tropical sea cucumber genome reveals ecological adaptation and Cuvierian tubules defense mechanism.</title>
        <authorList>
            <person name="Chen T."/>
        </authorList>
    </citation>
    <scope>NUCLEOTIDE SEQUENCE</scope>
    <source>
        <strain evidence="10">Nanhai2018</strain>
        <tissue evidence="10">Muscle</tissue>
    </source>
</reference>
<dbReference type="InterPro" id="IPR024072">
    <property type="entry name" value="DHFR-like_dom_sf"/>
</dbReference>
<keyword evidence="4" id="KW-0554">One-carbon metabolism</keyword>
<dbReference type="OrthoDB" id="4664297at2759"/>
<comment type="pathway">
    <text evidence="1">Cofactor biosynthesis; tetrahydrofolate biosynthesis; 5,6,7,8-tetrahydrofolate from 7,8-dihydrofolate: step 1/1.</text>
</comment>
<dbReference type="GO" id="GO:0046655">
    <property type="term" value="P:folic acid metabolic process"/>
    <property type="evidence" value="ECO:0007669"/>
    <property type="project" value="TreeGrafter"/>
</dbReference>
<evidence type="ECO:0000259" key="9">
    <source>
        <dbReference type="PROSITE" id="PS51330"/>
    </source>
</evidence>
<dbReference type="EC" id="1.5.1.3" evidence="3"/>
<evidence type="ECO:0000256" key="2">
    <source>
        <dbReference type="ARBA" id="ARBA00009539"/>
    </source>
</evidence>
<comment type="caution">
    <text evidence="10">The sequence shown here is derived from an EMBL/GenBank/DDBJ whole genome shotgun (WGS) entry which is preliminary data.</text>
</comment>
<proteinExistence type="inferred from homology"/>
<dbReference type="GO" id="GO:0046654">
    <property type="term" value="P:tetrahydrofolate biosynthetic process"/>
    <property type="evidence" value="ECO:0007669"/>
    <property type="project" value="InterPro"/>
</dbReference>
<evidence type="ECO:0000313" key="11">
    <source>
        <dbReference type="Proteomes" id="UP001152320"/>
    </source>
</evidence>
<dbReference type="PANTHER" id="PTHR48069">
    <property type="entry name" value="DIHYDROFOLATE REDUCTASE"/>
    <property type="match status" value="1"/>
</dbReference>
<dbReference type="FunFam" id="3.40.430.10:FF:000002">
    <property type="entry name" value="Dihydrofolate reductase"/>
    <property type="match status" value="1"/>
</dbReference>
<evidence type="ECO:0000256" key="4">
    <source>
        <dbReference type="ARBA" id="ARBA00022563"/>
    </source>
</evidence>
<dbReference type="CDD" id="cd00209">
    <property type="entry name" value="DHFR"/>
    <property type="match status" value="1"/>
</dbReference>
<dbReference type="GO" id="GO:0005739">
    <property type="term" value="C:mitochondrion"/>
    <property type="evidence" value="ECO:0007669"/>
    <property type="project" value="TreeGrafter"/>
</dbReference>
<dbReference type="PRINTS" id="PR00070">
    <property type="entry name" value="DHFR"/>
</dbReference>
<evidence type="ECO:0000256" key="8">
    <source>
        <dbReference type="RuleBase" id="RU004474"/>
    </source>
</evidence>
<comment type="similarity">
    <text evidence="2 8">Belongs to the dihydrofolate reductase family.</text>
</comment>
<protein>
    <recommendedName>
        <fullName evidence="3">dihydrofolate reductase</fullName>
        <ecNumber evidence="3">1.5.1.3</ecNumber>
    </recommendedName>
</protein>
<dbReference type="PROSITE" id="PS51330">
    <property type="entry name" value="DHFR_2"/>
    <property type="match status" value="1"/>
</dbReference>
<evidence type="ECO:0000256" key="1">
    <source>
        <dbReference type="ARBA" id="ARBA00004903"/>
    </source>
</evidence>
<dbReference type="Gene3D" id="3.40.430.10">
    <property type="entry name" value="Dihydrofolate Reductase, subunit A"/>
    <property type="match status" value="1"/>
</dbReference>
<sequence length="186" mass="21238">MSNVRLNLIAAACNNMGIGVNGTLPWKLKKEMKHFSVMSTGNPPDGKQNVVIMGRKSWFSIPLKFQPLKNRINIVLSTSLTEKPEGAHHLFDSLDAALRYLNKPETQSEIDEVWVIGGHSVYKAAMESPHCHRIYLTRIFADIECDTFFPAIDENKFHLVSDPKVDGEMQEENGMQYKFLIYERRI</sequence>
<dbReference type="Pfam" id="PF00186">
    <property type="entry name" value="DHFR_1"/>
    <property type="match status" value="1"/>
</dbReference>
<gene>
    <name evidence="10" type="ORF">HOLleu_19328</name>
</gene>
<dbReference type="GO" id="GO:0006730">
    <property type="term" value="P:one-carbon metabolic process"/>
    <property type="evidence" value="ECO:0007669"/>
    <property type="project" value="UniProtKB-KW"/>
</dbReference>
<evidence type="ECO:0000256" key="3">
    <source>
        <dbReference type="ARBA" id="ARBA00012856"/>
    </source>
</evidence>
<evidence type="ECO:0000256" key="5">
    <source>
        <dbReference type="ARBA" id="ARBA00022857"/>
    </source>
</evidence>
<dbReference type="InterPro" id="IPR001796">
    <property type="entry name" value="DHFR_dom"/>
</dbReference>
<dbReference type="Proteomes" id="UP001152320">
    <property type="component" value="Chromosome 9"/>
</dbReference>
<feature type="domain" description="DHFR" evidence="9">
    <location>
        <begin position="5"/>
        <end position="184"/>
    </location>
</feature>
<name>A0A9Q1BZS0_HOLLE</name>
<dbReference type="SUPFAM" id="SSF53597">
    <property type="entry name" value="Dihydrofolate reductase-like"/>
    <property type="match status" value="1"/>
</dbReference>
<dbReference type="GO" id="GO:0050661">
    <property type="term" value="F:NADP binding"/>
    <property type="evidence" value="ECO:0007669"/>
    <property type="project" value="InterPro"/>
</dbReference>
<evidence type="ECO:0000313" key="10">
    <source>
        <dbReference type="EMBL" id="KAJ8035600.1"/>
    </source>
</evidence>
<dbReference type="AlphaFoldDB" id="A0A9Q1BZS0"/>
<dbReference type="PANTHER" id="PTHR48069:SF3">
    <property type="entry name" value="DIHYDROFOLATE REDUCTASE"/>
    <property type="match status" value="1"/>
</dbReference>
<dbReference type="GO" id="GO:0004146">
    <property type="term" value="F:dihydrofolate reductase activity"/>
    <property type="evidence" value="ECO:0007669"/>
    <property type="project" value="UniProtKB-EC"/>
</dbReference>
<comment type="catalytic activity">
    <reaction evidence="7">
        <text>(6S)-5,6,7,8-tetrahydrofolate + NADP(+) = 7,8-dihydrofolate + NADPH + H(+)</text>
        <dbReference type="Rhea" id="RHEA:15009"/>
        <dbReference type="ChEBI" id="CHEBI:15378"/>
        <dbReference type="ChEBI" id="CHEBI:57451"/>
        <dbReference type="ChEBI" id="CHEBI:57453"/>
        <dbReference type="ChEBI" id="CHEBI:57783"/>
        <dbReference type="ChEBI" id="CHEBI:58349"/>
        <dbReference type="EC" id="1.5.1.3"/>
    </reaction>
</comment>
<keyword evidence="5" id="KW-0521">NADP</keyword>
<evidence type="ECO:0000256" key="6">
    <source>
        <dbReference type="ARBA" id="ARBA00023002"/>
    </source>
</evidence>
<evidence type="ECO:0000256" key="7">
    <source>
        <dbReference type="ARBA" id="ARBA00048873"/>
    </source>
</evidence>
<dbReference type="InterPro" id="IPR017925">
    <property type="entry name" value="DHFR_CS"/>
</dbReference>
<keyword evidence="11" id="KW-1185">Reference proteome</keyword>
<dbReference type="GO" id="GO:0046452">
    <property type="term" value="P:dihydrofolate metabolic process"/>
    <property type="evidence" value="ECO:0007669"/>
    <property type="project" value="TreeGrafter"/>
</dbReference>